<dbReference type="SUPFAM" id="SSF56574">
    <property type="entry name" value="Serpins"/>
    <property type="match status" value="2"/>
</dbReference>
<dbReference type="PANTHER" id="PTHR11461">
    <property type="entry name" value="SERINE PROTEASE INHIBITOR, SERPIN"/>
    <property type="match status" value="1"/>
</dbReference>
<reference evidence="3 5" key="1">
    <citation type="journal article" date="2023" name="Microb. Genom.">
        <title>Mesoterricola silvestris gen. nov., sp. nov., Mesoterricola sediminis sp. nov., Geothrix oryzae sp. nov., Geothrix edaphica sp. nov., Geothrix rubra sp. nov., and Geothrix limicola sp. nov., six novel members of Acidobacteriota isolated from soils.</title>
        <authorList>
            <person name="Weisberg A.J."/>
            <person name="Pearce E."/>
            <person name="Kramer C.G."/>
            <person name="Chang J.H."/>
            <person name="Clarke C.R."/>
        </authorList>
    </citation>
    <scope>NUCLEOTIDE SEQUENCE</scope>
    <source>
        <strain evidence="4 5">NB05-1H</strain>
        <strain evidence="3">NRRL_B-16521</strain>
    </source>
</reference>
<proteinExistence type="inferred from homology"/>
<evidence type="ECO:0000256" key="1">
    <source>
        <dbReference type="RuleBase" id="RU000411"/>
    </source>
</evidence>
<dbReference type="Pfam" id="PF00079">
    <property type="entry name" value="Serpin"/>
    <property type="match status" value="2"/>
</dbReference>
<comment type="similarity">
    <text evidence="1">Belongs to the serpin family.</text>
</comment>
<dbReference type="GO" id="GO:0004867">
    <property type="term" value="F:serine-type endopeptidase inhibitor activity"/>
    <property type="evidence" value="ECO:0007669"/>
    <property type="project" value="InterPro"/>
</dbReference>
<dbReference type="EMBL" id="JARAWC010000008">
    <property type="protein sequence ID" value="MDX2960765.1"/>
    <property type="molecule type" value="Genomic_DNA"/>
</dbReference>
<organism evidence="3 6">
    <name type="scientific">Streptomyces acidiscabies</name>
    <dbReference type="NCBI Taxonomy" id="42234"/>
    <lineage>
        <taxon>Bacteria</taxon>
        <taxon>Bacillati</taxon>
        <taxon>Actinomycetota</taxon>
        <taxon>Actinomycetes</taxon>
        <taxon>Kitasatosporales</taxon>
        <taxon>Streptomycetaceae</taxon>
        <taxon>Streptomyces</taxon>
    </lineage>
</organism>
<dbReference type="InterPro" id="IPR036186">
    <property type="entry name" value="Serpin_sf"/>
</dbReference>
<name>A0AAP6B9Q6_9ACTN</name>
<dbReference type="InterPro" id="IPR042178">
    <property type="entry name" value="Serpin_sf_1"/>
</dbReference>
<feature type="domain" description="Serpin" evidence="2">
    <location>
        <begin position="9"/>
        <end position="382"/>
    </location>
</feature>
<dbReference type="SMART" id="SM00093">
    <property type="entry name" value="SERPIN"/>
    <property type="match status" value="1"/>
</dbReference>
<evidence type="ECO:0000313" key="6">
    <source>
        <dbReference type="Proteomes" id="UP001282288"/>
    </source>
</evidence>
<dbReference type="Proteomes" id="UP001282288">
    <property type="component" value="Unassembled WGS sequence"/>
</dbReference>
<dbReference type="Gene3D" id="3.30.497.10">
    <property type="entry name" value="Antithrombin, subunit I, domain 2"/>
    <property type="match status" value="2"/>
</dbReference>
<evidence type="ECO:0000259" key="2">
    <source>
        <dbReference type="SMART" id="SM00093"/>
    </source>
</evidence>
<dbReference type="GO" id="GO:0005615">
    <property type="term" value="C:extracellular space"/>
    <property type="evidence" value="ECO:0007669"/>
    <property type="project" value="InterPro"/>
</dbReference>
<protein>
    <submittedName>
        <fullName evidence="3">Serpin family protein</fullName>
    </submittedName>
</protein>
<dbReference type="InterPro" id="IPR000215">
    <property type="entry name" value="Serpin_fam"/>
</dbReference>
<comment type="caution">
    <text evidence="3">The sequence shown here is derived from an EMBL/GenBank/DDBJ whole genome shotgun (WGS) entry which is preliminary data.</text>
</comment>
<dbReference type="RefSeq" id="WP_010350583.1">
    <property type="nucleotide sequence ID" value="NZ_BCML01000093.1"/>
</dbReference>
<keyword evidence="5" id="KW-1185">Reference proteome</keyword>
<evidence type="ECO:0000313" key="3">
    <source>
        <dbReference type="EMBL" id="MDX2960765.1"/>
    </source>
</evidence>
<evidence type="ECO:0000313" key="5">
    <source>
        <dbReference type="Proteomes" id="UP001272987"/>
    </source>
</evidence>
<dbReference type="InterPro" id="IPR023796">
    <property type="entry name" value="Serpin_dom"/>
</dbReference>
<dbReference type="Proteomes" id="UP001272987">
    <property type="component" value="Unassembled WGS sequence"/>
</dbReference>
<evidence type="ECO:0000313" key="4">
    <source>
        <dbReference type="EMBL" id="MDX3020699.1"/>
    </source>
</evidence>
<sequence length="392" mass="41154">MRTAVQAANALTSRWGGAVDVSHGTAFSAAGVWPLLAFLADGADGAARSELSAAVGVPASQAASLARELLAGLADVAGVDSAVGVWARRTLELRESWGEGLSRGVLTGDLAADRDALDAWAREHTGGRIPSMPVTLDQGTELVLASALALRTRWAERFRETFLDSPHWTGRAYLGLRRVTASLDELAVASTPFGYVTEVRVLGTESLDVHLLLGEPELPPSQVLRAGVGLLAGEHPVVPGSRLALGDAGPGVRVRERPSAEPNPAELDVLTAPFALTARHDLLSSPELFGLKAAQDRSHGHFPGVSGRPLAVSSAEQSAVARFGAEGFEAAAVTLVAAAAAGVPRFRWTTRTVEARFDRPFGFLAVHRGTGLVLMAGWVTEPSDWHEFPGRG</sequence>
<gene>
    <name evidence="3" type="ORF">PV399_13715</name>
    <name evidence="4" type="ORF">PV666_22820</name>
</gene>
<dbReference type="GeneID" id="69810420"/>
<accession>A0AAP6B9Q6</accession>
<dbReference type="PANTHER" id="PTHR11461:SF211">
    <property type="entry name" value="GH10112P-RELATED"/>
    <property type="match status" value="1"/>
</dbReference>
<dbReference type="AlphaFoldDB" id="A0AAP6B9Q6"/>
<dbReference type="EMBL" id="JARAWP010000013">
    <property type="protein sequence ID" value="MDX3020699.1"/>
    <property type="molecule type" value="Genomic_DNA"/>
</dbReference>